<dbReference type="InterPro" id="IPR012259">
    <property type="entry name" value="DHFR"/>
</dbReference>
<dbReference type="EMBL" id="KR052480">
    <property type="protein sequence ID" value="AKF12894.1"/>
    <property type="molecule type" value="Genomic_DNA"/>
</dbReference>
<dbReference type="GO" id="GO:0050661">
    <property type="term" value="F:NADP binding"/>
    <property type="evidence" value="ECO:0007669"/>
    <property type="project" value="InterPro"/>
</dbReference>
<dbReference type="SUPFAM" id="SSF53597">
    <property type="entry name" value="Dihydrofolate reductase-like"/>
    <property type="match status" value="1"/>
</dbReference>
<keyword evidence="9" id="KW-1185">Reference proteome</keyword>
<evidence type="ECO:0000313" key="8">
    <source>
        <dbReference type="EMBL" id="AKF12894.1"/>
    </source>
</evidence>
<evidence type="ECO:0000256" key="3">
    <source>
        <dbReference type="ARBA" id="ARBA00022563"/>
    </source>
</evidence>
<dbReference type="GO" id="GO:0046452">
    <property type="term" value="P:dihydrofolate metabolic process"/>
    <property type="evidence" value="ECO:0007669"/>
    <property type="project" value="TreeGrafter"/>
</dbReference>
<accession>A0A0F6YPL1</accession>
<keyword evidence="4" id="KW-0521">NADP</keyword>
<dbReference type="InterPro" id="IPR001796">
    <property type="entry name" value="DHFR_dom"/>
</dbReference>
<keyword evidence="3" id="KW-0554">One-carbon metabolism</keyword>
<dbReference type="PRINTS" id="PR00070">
    <property type="entry name" value="DHFR"/>
</dbReference>
<keyword evidence="5" id="KW-0560">Oxidoreductase</keyword>
<evidence type="ECO:0000256" key="1">
    <source>
        <dbReference type="ARBA" id="ARBA00004903"/>
    </source>
</evidence>
<comment type="pathway">
    <text evidence="1">Cofactor biosynthesis; tetrahydrofolate biosynthesis; 5,6,7,8-tetrahydrofolate from 7,8-dihydrofolate: step 1/1.</text>
</comment>
<dbReference type="PANTHER" id="PTHR48069:SF3">
    <property type="entry name" value="DIHYDROFOLATE REDUCTASE"/>
    <property type="match status" value="1"/>
</dbReference>
<evidence type="ECO:0000256" key="6">
    <source>
        <dbReference type="RuleBase" id="RU004474"/>
    </source>
</evidence>
<dbReference type="CDD" id="cd00209">
    <property type="entry name" value="DHFR"/>
    <property type="match status" value="1"/>
</dbReference>
<organism evidence="8 9">
    <name type="scientific">Sinorhizobium phage phiM7</name>
    <dbReference type="NCBI Taxonomy" id="1647403"/>
    <lineage>
        <taxon>Viruses</taxon>
        <taxon>Duplodnaviria</taxon>
        <taxon>Heunggongvirae</taxon>
        <taxon>Uroviricota</taxon>
        <taxon>Caudoviricetes</taxon>
        <taxon>Emdodecavirus</taxon>
        <taxon>Emdodecavirus M7</taxon>
    </lineage>
</organism>
<dbReference type="PROSITE" id="PS51330">
    <property type="entry name" value="DHFR_2"/>
    <property type="match status" value="1"/>
</dbReference>
<proteinExistence type="inferred from homology"/>
<reference evidence="8 9" key="1">
    <citation type="submission" date="2015-04" db="EMBL/GenBank/DDBJ databases">
        <authorList>
            <person name="Schouten J.T."/>
            <person name="Crockett J.T."/>
            <person name="Hodson T.S."/>
            <person name="Hyde J.R."/>
            <person name="Smith T.A."/>
            <person name="Merrill B.D."/>
            <person name="Crook M.B."/>
            <person name="Griffitts J.S."/>
            <person name="Burnett S.H."/>
            <person name="Grose J.H."/>
            <person name="Breakwell D.P."/>
        </authorList>
    </citation>
    <scope>NUCLEOTIDE SEQUENCE [LARGE SCALE GENOMIC DNA]</scope>
</reference>
<evidence type="ECO:0000256" key="5">
    <source>
        <dbReference type="ARBA" id="ARBA00023002"/>
    </source>
</evidence>
<dbReference type="GO" id="GO:0006730">
    <property type="term" value="P:one-carbon metabolic process"/>
    <property type="evidence" value="ECO:0007669"/>
    <property type="project" value="UniProtKB-KW"/>
</dbReference>
<evidence type="ECO:0000256" key="2">
    <source>
        <dbReference type="ARBA" id="ARBA00012856"/>
    </source>
</evidence>
<gene>
    <name evidence="8" type="ORF">PHIM7_349</name>
</gene>
<dbReference type="GO" id="GO:0004146">
    <property type="term" value="F:dihydrofolate reductase activity"/>
    <property type="evidence" value="ECO:0007669"/>
    <property type="project" value="UniProtKB-EC"/>
</dbReference>
<dbReference type="GO" id="GO:0046655">
    <property type="term" value="P:folic acid metabolic process"/>
    <property type="evidence" value="ECO:0007669"/>
    <property type="project" value="TreeGrafter"/>
</dbReference>
<name>A0A0F6YPL1_9CAUD</name>
<dbReference type="Proteomes" id="UP000221947">
    <property type="component" value="Segment"/>
</dbReference>
<evidence type="ECO:0000256" key="4">
    <source>
        <dbReference type="ARBA" id="ARBA00022857"/>
    </source>
</evidence>
<sequence length="163" mass="18769">MNISAIVAMDETGGIGKNGTLPWEKDPADMRWFQRYTKGGTLIMGRKTYEDEAFPKPLPDRLSVVIGGLKDYDYPNSKDTIFLSKIDWDMFKKYFQRPILIGGATLYNKAIREKVIESLYVTSMLGDYGCDTFIDKEALNANYEGKHADWHRDFPLFVYTKRT</sequence>
<dbReference type="InterPro" id="IPR017925">
    <property type="entry name" value="DHFR_CS"/>
</dbReference>
<protein>
    <recommendedName>
        <fullName evidence="2">dihydrofolate reductase</fullName>
        <ecNumber evidence="2">1.5.1.3</ecNumber>
    </recommendedName>
</protein>
<dbReference type="PROSITE" id="PS00075">
    <property type="entry name" value="DHFR_1"/>
    <property type="match status" value="1"/>
</dbReference>
<dbReference type="InterPro" id="IPR024072">
    <property type="entry name" value="DHFR-like_dom_sf"/>
</dbReference>
<evidence type="ECO:0000259" key="7">
    <source>
        <dbReference type="PROSITE" id="PS51330"/>
    </source>
</evidence>
<dbReference type="EC" id="1.5.1.3" evidence="2"/>
<dbReference type="GO" id="GO:0046654">
    <property type="term" value="P:tetrahydrofolate biosynthetic process"/>
    <property type="evidence" value="ECO:0007669"/>
    <property type="project" value="InterPro"/>
</dbReference>
<dbReference type="PANTHER" id="PTHR48069">
    <property type="entry name" value="DIHYDROFOLATE REDUCTASE"/>
    <property type="match status" value="1"/>
</dbReference>
<dbReference type="Pfam" id="PF00186">
    <property type="entry name" value="DHFR_1"/>
    <property type="match status" value="1"/>
</dbReference>
<comment type="similarity">
    <text evidence="6">Belongs to the dihydrofolate reductase family.</text>
</comment>
<evidence type="ECO:0000313" key="9">
    <source>
        <dbReference type="Proteomes" id="UP000221947"/>
    </source>
</evidence>
<dbReference type="Gene3D" id="3.40.430.10">
    <property type="entry name" value="Dihydrofolate Reductase, subunit A"/>
    <property type="match status" value="1"/>
</dbReference>
<feature type="domain" description="DHFR" evidence="7">
    <location>
        <begin position="2"/>
        <end position="163"/>
    </location>
</feature>